<dbReference type="Pfam" id="PF13649">
    <property type="entry name" value="Methyltransf_25"/>
    <property type="match status" value="1"/>
</dbReference>
<name>A0AAE3GGG9_9PSEU</name>
<dbReference type="AlphaFoldDB" id="A0AAE3GGG9"/>
<reference evidence="7" key="1">
    <citation type="submission" date="2022-06" db="EMBL/GenBank/DDBJ databases">
        <title>Genomic Encyclopedia of Archaeal and Bacterial Type Strains, Phase II (KMG-II): from individual species to whole genera.</title>
        <authorList>
            <person name="Goeker M."/>
        </authorList>
    </citation>
    <scope>NUCLEOTIDE SEQUENCE</scope>
    <source>
        <strain evidence="7">DSM 43935</strain>
    </source>
</reference>
<keyword evidence="3" id="KW-0808">Transferase</keyword>
<dbReference type="SUPFAM" id="SSF53335">
    <property type="entry name" value="S-adenosyl-L-methionine-dependent methyltransferases"/>
    <property type="match status" value="1"/>
</dbReference>
<organism evidence="7 8">
    <name type="scientific">Goodfellowiella coeruleoviolacea</name>
    <dbReference type="NCBI Taxonomy" id="334858"/>
    <lineage>
        <taxon>Bacteria</taxon>
        <taxon>Bacillati</taxon>
        <taxon>Actinomycetota</taxon>
        <taxon>Actinomycetes</taxon>
        <taxon>Pseudonocardiales</taxon>
        <taxon>Pseudonocardiaceae</taxon>
        <taxon>Goodfellowiella</taxon>
    </lineage>
</organism>
<comment type="catalytic activity">
    <reaction evidence="5">
        <text>phosphoethanolamine + S-adenosyl-L-methionine = N-methylethanolamine phosphate + S-adenosyl-L-homocysteine + H(+)</text>
        <dbReference type="Rhea" id="RHEA:20365"/>
        <dbReference type="ChEBI" id="CHEBI:15378"/>
        <dbReference type="ChEBI" id="CHEBI:57781"/>
        <dbReference type="ChEBI" id="CHEBI:57856"/>
        <dbReference type="ChEBI" id="CHEBI:58190"/>
        <dbReference type="ChEBI" id="CHEBI:59789"/>
        <dbReference type="EC" id="2.1.1.103"/>
    </reaction>
    <physiologicalReaction direction="left-to-right" evidence="5">
        <dbReference type="Rhea" id="RHEA:20366"/>
    </physiologicalReaction>
</comment>
<dbReference type="Proteomes" id="UP001206128">
    <property type="component" value="Unassembled WGS sequence"/>
</dbReference>
<dbReference type="GO" id="GO:0000234">
    <property type="term" value="F:phosphoethanolamine N-methyltransferase activity"/>
    <property type="evidence" value="ECO:0007669"/>
    <property type="project" value="UniProtKB-EC"/>
</dbReference>
<dbReference type="GO" id="GO:0032259">
    <property type="term" value="P:methylation"/>
    <property type="evidence" value="ECO:0007669"/>
    <property type="project" value="UniProtKB-KW"/>
</dbReference>
<dbReference type="CDD" id="cd02440">
    <property type="entry name" value="AdoMet_MTases"/>
    <property type="match status" value="1"/>
</dbReference>
<evidence type="ECO:0000256" key="5">
    <source>
        <dbReference type="ARBA" id="ARBA00047622"/>
    </source>
</evidence>
<evidence type="ECO:0000313" key="8">
    <source>
        <dbReference type="Proteomes" id="UP001206128"/>
    </source>
</evidence>
<dbReference type="PANTHER" id="PTHR44307:SF2">
    <property type="entry name" value="PHOSPHOETHANOLAMINE METHYLTRANSFERASE ISOFORM X1"/>
    <property type="match status" value="1"/>
</dbReference>
<evidence type="ECO:0000256" key="4">
    <source>
        <dbReference type="ARBA" id="ARBA00025707"/>
    </source>
</evidence>
<gene>
    <name evidence="7" type="ORF">LX83_004689</name>
</gene>
<evidence type="ECO:0000256" key="2">
    <source>
        <dbReference type="ARBA" id="ARBA00022603"/>
    </source>
</evidence>
<accession>A0AAE3GGG9</accession>
<dbReference type="PANTHER" id="PTHR44307">
    <property type="entry name" value="PHOSPHOETHANOLAMINE METHYLTRANSFERASE"/>
    <property type="match status" value="1"/>
</dbReference>
<keyword evidence="2" id="KW-0489">Methyltransferase</keyword>
<sequence length="284" mass="31268">MTDSNTPPIDPSNQEQLRAWDGDQGAYWAARADRFNEGVASYHDEFFAAAAIEPTARVLDIGCGSGQTTRDAARRAKKGWALGVDLSTRMIELARRLAAREQLANVTFEQVDAQVHAFPEECFDVAISRHGAMFFGDAPAAFANIARALRRGGRLVLLTWQPSDRNEWTTAFRTAFAAGRELPARPATPNPASLSDPDQVRELLTSAGLTDVRLADLRAPMYFGRDVDDATEFISGQFGWMLNDLDADTRARALDNLRASMADHLTEHGVRYGSAAWLIQARRA</sequence>
<feature type="domain" description="Methyltransferase" evidence="6">
    <location>
        <begin position="58"/>
        <end position="153"/>
    </location>
</feature>
<evidence type="ECO:0000256" key="1">
    <source>
        <dbReference type="ARBA" id="ARBA00005189"/>
    </source>
</evidence>
<dbReference type="RefSeq" id="WP_253775054.1">
    <property type="nucleotide sequence ID" value="NZ_JAMTCK010000011.1"/>
</dbReference>
<comment type="caution">
    <text evidence="7">The sequence shown here is derived from an EMBL/GenBank/DDBJ whole genome shotgun (WGS) entry which is preliminary data.</text>
</comment>
<evidence type="ECO:0000313" key="7">
    <source>
        <dbReference type="EMBL" id="MCP2167816.1"/>
    </source>
</evidence>
<comment type="pathway">
    <text evidence="1">Lipid metabolism.</text>
</comment>
<proteinExistence type="predicted"/>
<evidence type="ECO:0000259" key="6">
    <source>
        <dbReference type="Pfam" id="PF13649"/>
    </source>
</evidence>
<dbReference type="InterPro" id="IPR041698">
    <property type="entry name" value="Methyltransf_25"/>
</dbReference>
<evidence type="ECO:0000256" key="3">
    <source>
        <dbReference type="ARBA" id="ARBA00022679"/>
    </source>
</evidence>
<dbReference type="InterPro" id="IPR029063">
    <property type="entry name" value="SAM-dependent_MTases_sf"/>
</dbReference>
<comment type="pathway">
    <text evidence="4">Phospholipid metabolism.</text>
</comment>
<dbReference type="Gene3D" id="3.40.50.150">
    <property type="entry name" value="Vaccinia Virus protein VP39"/>
    <property type="match status" value="1"/>
</dbReference>
<keyword evidence="8" id="KW-1185">Reference proteome</keyword>
<dbReference type="EMBL" id="JAMTCK010000011">
    <property type="protein sequence ID" value="MCP2167816.1"/>
    <property type="molecule type" value="Genomic_DNA"/>
</dbReference>
<keyword evidence="7" id="KW-0830">Ubiquinone</keyword>
<protein>
    <submittedName>
        <fullName evidence="7">Ubiquinone/menaquinone biosynthesis C-methylase UbiE</fullName>
    </submittedName>
</protein>